<keyword evidence="5" id="KW-1185">Reference proteome</keyword>
<dbReference type="InterPro" id="IPR036514">
    <property type="entry name" value="SGNH_hydro_sf"/>
</dbReference>
<evidence type="ECO:0000259" key="3">
    <source>
        <dbReference type="Pfam" id="PF13472"/>
    </source>
</evidence>
<dbReference type="EMBL" id="JACRSV010000001">
    <property type="protein sequence ID" value="MBC8558961.1"/>
    <property type="molecule type" value="Genomic_DNA"/>
</dbReference>
<dbReference type="Pfam" id="PF13472">
    <property type="entry name" value="Lipase_GDSL_2"/>
    <property type="match status" value="1"/>
</dbReference>
<dbReference type="SUPFAM" id="SSF52266">
    <property type="entry name" value="SGNH hydrolase"/>
    <property type="match status" value="1"/>
</dbReference>
<keyword evidence="2" id="KW-0732">Signal</keyword>
<dbReference type="PROSITE" id="PS51257">
    <property type="entry name" value="PROKAR_LIPOPROTEIN"/>
    <property type="match status" value="1"/>
</dbReference>
<evidence type="ECO:0000313" key="4">
    <source>
        <dbReference type="EMBL" id="MBC8558961.1"/>
    </source>
</evidence>
<accession>A0A926I6K9</accession>
<feature type="signal peptide" evidence="2">
    <location>
        <begin position="1"/>
        <end position="31"/>
    </location>
</feature>
<evidence type="ECO:0000313" key="5">
    <source>
        <dbReference type="Proteomes" id="UP000610760"/>
    </source>
</evidence>
<feature type="domain" description="SGNH hydrolase-type esterase" evidence="3">
    <location>
        <begin position="113"/>
        <end position="279"/>
    </location>
</feature>
<reference evidence="4" key="1">
    <citation type="submission" date="2020-08" db="EMBL/GenBank/DDBJ databases">
        <title>Genome public.</title>
        <authorList>
            <person name="Liu C."/>
            <person name="Sun Q."/>
        </authorList>
    </citation>
    <scope>NUCLEOTIDE SEQUENCE</scope>
    <source>
        <strain evidence="4">NSJ-33</strain>
    </source>
</reference>
<name>A0A926I6K9_9FIRM</name>
<feature type="compositionally biased region" description="Low complexity" evidence="1">
    <location>
        <begin position="27"/>
        <end position="72"/>
    </location>
</feature>
<evidence type="ECO:0000256" key="1">
    <source>
        <dbReference type="SAM" id="MobiDB-lite"/>
    </source>
</evidence>
<organism evidence="4 5">
    <name type="scientific">Fumia xinanensis</name>
    <dbReference type="NCBI Taxonomy" id="2763659"/>
    <lineage>
        <taxon>Bacteria</taxon>
        <taxon>Bacillati</taxon>
        <taxon>Bacillota</taxon>
        <taxon>Clostridia</taxon>
        <taxon>Eubacteriales</taxon>
        <taxon>Oscillospiraceae</taxon>
        <taxon>Fumia</taxon>
    </lineage>
</organism>
<sequence>MKKSINKSVWRRSVVAVLTAALITAGLSSCGQDDPSSEESSGSSVSISDSQPSTDSSISEQPSQTPPESSSEPVEEQSSEAVGNNNTYKQYDYTASVPAGAAVDNSYFDDAVFIGDSRTQGFIIYNGLSNATTYMDKGLKVDTAFTKADIEVNGVKMSAMDALAQNKTFKRVYVMLGVNELGWAYSDIFIEKYGELVDKIKEIKPDAEIYIQSILPVSEKKSSSDKIYNMTKINEYNSLIKKMAEDKKVYYLNVAEAVADSSGYLPAEASTDGVHLNKEYCGKWLDYLKNHTAGNIGQ</sequence>
<evidence type="ECO:0000256" key="2">
    <source>
        <dbReference type="SAM" id="SignalP"/>
    </source>
</evidence>
<dbReference type="InterPro" id="IPR013830">
    <property type="entry name" value="SGNH_hydro"/>
</dbReference>
<dbReference type="Gene3D" id="3.40.50.1110">
    <property type="entry name" value="SGNH hydrolase"/>
    <property type="match status" value="1"/>
</dbReference>
<dbReference type="Proteomes" id="UP000610760">
    <property type="component" value="Unassembled WGS sequence"/>
</dbReference>
<protein>
    <submittedName>
        <fullName evidence="4">Acylhydrolase</fullName>
    </submittedName>
</protein>
<comment type="caution">
    <text evidence="4">The sequence shown here is derived from an EMBL/GenBank/DDBJ whole genome shotgun (WGS) entry which is preliminary data.</text>
</comment>
<feature type="chain" id="PRO_5037801719" evidence="2">
    <location>
        <begin position="32"/>
        <end position="298"/>
    </location>
</feature>
<feature type="region of interest" description="Disordered" evidence="1">
    <location>
        <begin position="27"/>
        <end position="81"/>
    </location>
</feature>
<dbReference type="AlphaFoldDB" id="A0A926I6K9"/>
<dbReference type="RefSeq" id="WP_249293855.1">
    <property type="nucleotide sequence ID" value="NZ_JACRSV010000001.1"/>
</dbReference>
<proteinExistence type="predicted"/>
<gene>
    <name evidence="4" type="ORF">H8710_02640</name>
</gene>